<organism evidence="4 5">
    <name type="scientific">Lingula anatina</name>
    <name type="common">Brachiopod</name>
    <name type="synonym">Lingula unguis</name>
    <dbReference type="NCBI Taxonomy" id="7574"/>
    <lineage>
        <taxon>Eukaryota</taxon>
        <taxon>Metazoa</taxon>
        <taxon>Spiralia</taxon>
        <taxon>Lophotrochozoa</taxon>
        <taxon>Brachiopoda</taxon>
        <taxon>Linguliformea</taxon>
        <taxon>Lingulata</taxon>
        <taxon>Lingulida</taxon>
        <taxon>Linguloidea</taxon>
        <taxon>Lingulidae</taxon>
        <taxon>Lingula</taxon>
    </lineage>
</organism>
<dbReference type="Pfam" id="PF04664">
    <property type="entry name" value="OGFr_N"/>
    <property type="match status" value="2"/>
</dbReference>
<accession>A0A1S3KFA7</accession>
<dbReference type="AlphaFoldDB" id="A0A1S3KFA7"/>
<dbReference type="InParanoid" id="A0A1S3KFA7"/>
<evidence type="ECO:0000256" key="2">
    <source>
        <dbReference type="SAM" id="MobiDB-lite"/>
    </source>
</evidence>
<dbReference type="InterPro" id="IPR006757">
    <property type="entry name" value="OGF_rcpt"/>
</dbReference>
<feature type="compositionally biased region" description="Basic and acidic residues" evidence="2">
    <location>
        <begin position="206"/>
        <end position="217"/>
    </location>
</feature>
<feature type="domain" description="Opioid growth factor receptor (OGFr) conserved" evidence="3">
    <location>
        <begin position="240"/>
        <end position="331"/>
    </location>
</feature>
<dbReference type="GO" id="GO:0140625">
    <property type="term" value="F:opioid growth factor receptor activity"/>
    <property type="evidence" value="ECO:0007669"/>
    <property type="project" value="InterPro"/>
</dbReference>
<sequence>MKGCFTGTGKKQSKKHGEEKTGKKQSTGPKQTVLDPHIKKTSQTSHGNKEDERKIRISKPLAYASEDLKRYRNGYPDIKDDFKKMTSNWEFYTNKLESRPEGAKIDTIHELWWRDYSLLERHHGYIQWLFPLREPGMNFHAKELQLHEMKAIKKDKPAKNRVLKSFEMMLDFYGMKLIKPGNHAVAVCGNDKQLSQNSVEAELTTVDDKAHDDRTDPHLPPVETTKGQKQASQDVSNRGVFRIERAENYRERYAHLNRSRHNYLRITRILKSLGELGWEHLKPIFVRFVLEEIFLKKELENTLESCVHYWLETIRDKDARRELKIFVEEHCDYVERL</sequence>
<feature type="region of interest" description="Disordered" evidence="2">
    <location>
        <begin position="1"/>
        <end position="57"/>
    </location>
</feature>
<dbReference type="OrthoDB" id="9030204at2759"/>
<dbReference type="STRING" id="7574.A0A1S3KFA7"/>
<evidence type="ECO:0000259" key="3">
    <source>
        <dbReference type="Pfam" id="PF04664"/>
    </source>
</evidence>
<protein>
    <submittedName>
        <fullName evidence="5">Opioid growth factor receptor-like protein 1</fullName>
    </submittedName>
</protein>
<evidence type="ECO:0000256" key="1">
    <source>
        <dbReference type="ARBA" id="ARBA00010365"/>
    </source>
</evidence>
<feature type="domain" description="Opioid growth factor receptor (OGFr) conserved" evidence="3">
    <location>
        <begin position="84"/>
        <end position="190"/>
    </location>
</feature>
<keyword evidence="4" id="KW-1185">Reference proteome</keyword>
<evidence type="ECO:0000313" key="5">
    <source>
        <dbReference type="RefSeq" id="XP_013421139.1"/>
    </source>
</evidence>
<name>A0A1S3KFA7_LINAN</name>
<feature type="compositionally biased region" description="Polar residues" evidence="2">
    <location>
        <begin position="225"/>
        <end position="234"/>
    </location>
</feature>
<gene>
    <name evidence="5" type="primary">LOC106181328</name>
</gene>
<dbReference type="GeneID" id="106181328"/>
<dbReference type="Proteomes" id="UP000085678">
    <property type="component" value="Unplaced"/>
</dbReference>
<proteinExistence type="inferred from homology"/>
<dbReference type="PANTHER" id="PTHR14015:SF2">
    <property type="entry name" value="OPIOID GROWTH FACTOR RECEPTOR (OGFR) CONSERVED DOMAIN-CONTAINING PROTEIN"/>
    <property type="match status" value="1"/>
</dbReference>
<comment type="similarity">
    <text evidence="1">Belongs to the opioid growth factor receptor family.</text>
</comment>
<dbReference type="GO" id="GO:0016020">
    <property type="term" value="C:membrane"/>
    <property type="evidence" value="ECO:0007669"/>
    <property type="project" value="InterPro"/>
</dbReference>
<evidence type="ECO:0000313" key="4">
    <source>
        <dbReference type="Proteomes" id="UP000085678"/>
    </source>
</evidence>
<dbReference type="RefSeq" id="XP_013421139.1">
    <property type="nucleotide sequence ID" value="XM_013565685.1"/>
</dbReference>
<feature type="region of interest" description="Disordered" evidence="2">
    <location>
        <begin position="205"/>
        <end position="234"/>
    </location>
</feature>
<dbReference type="KEGG" id="lak:106181328"/>
<dbReference type="OMA" id="WIHTILE"/>
<dbReference type="InterPro" id="IPR039574">
    <property type="entry name" value="OGFr"/>
</dbReference>
<dbReference type="PANTHER" id="PTHR14015">
    <property type="entry name" value="OPIOID GROWTH FACTOR RECEPTOR OGFR ZETA-TYPE OPIOID RECEPTOR"/>
    <property type="match status" value="1"/>
</dbReference>
<reference evidence="5" key="1">
    <citation type="submission" date="2025-08" db="UniProtKB">
        <authorList>
            <consortium name="RefSeq"/>
        </authorList>
    </citation>
    <scope>IDENTIFICATION</scope>
    <source>
        <tissue evidence="5">Gonads</tissue>
    </source>
</reference>